<accession>A0ABS6T991</accession>
<dbReference type="InterPro" id="IPR007612">
    <property type="entry name" value="LOR"/>
</dbReference>
<sequence length="172" mass="19991">MTEYFIQEQQLSATTRTVIKNCQGKALYLMVGNWGRKGNVLTLYDMSGEVVAAIKQASVIFGHKFEIYLGIEKVGNLHKIFNWPGDFYYIKHLNWAVYGNIYHHKYKINHFNEPIMRMDKATLLTGDYYVMDVTNPKDAPICICIAAIMDYWLYNRKKQPENTSNLEVNFSS</sequence>
<name>A0ABS6T991_9ENTE</name>
<dbReference type="Pfam" id="PF04525">
    <property type="entry name" value="LOR"/>
    <property type="match status" value="1"/>
</dbReference>
<gene>
    <name evidence="1" type="ORF">KUA55_02165</name>
</gene>
<dbReference type="EMBL" id="JAHUZB010000001">
    <property type="protein sequence ID" value="MBV7389469.1"/>
    <property type="molecule type" value="Genomic_DNA"/>
</dbReference>
<evidence type="ECO:0000313" key="2">
    <source>
        <dbReference type="Proteomes" id="UP000774130"/>
    </source>
</evidence>
<dbReference type="Proteomes" id="UP000774130">
    <property type="component" value="Unassembled WGS sequence"/>
</dbReference>
<keyword evidence="2" id="KW-1185">Reference proteome</keyword>
<proteinExistence type="predicted"/>
<reference evidence="1 2" key="1">
    <citation type="submission" date="2021-06" db="EMBL/GenBank/DDBJ databases">
        <title>Enterococcus alishanensis sp. nov., a novel lactic acid bacterium isolated from fresh coffee beans.</title>
        <authorList>
            <person name="Chen Y.-S."/>
        </authorList>
    </citation>
    <scope>NUCLEOTIDE SEQUENCE [LARGE SCALE GENOMIC DNA]</scope>
    <source>
        <strain evidence="1 2">ALS3</strain>
    </source>
</reference>
<comment type="caution">
    <text evidence="1">The sequence shown here is derived from an EMBL/GenBank/DDBJ whole genome shotgun (WGS) entry which is preliminary data.</text>
</comment>
<dbReference type="RefSeq" id="WP_218324527.1">
    <property type="nucleotide sequence ID" value="NZ_JAHUZB010000001.1"/>
</dbReference>
<protein>
    <submittedName>
        <fullName evidence="1">Uncharacterized protein</fullName>
    </submittedName>
</protein>
<evidence type="ECO:0000313" key="1">
    <source>
        <dbReference type="EMBL" id="MBV7389469.1"/>
    </source>
</evidence>
<organism evidence="1 2">
    <name type="scientific">Enterococcus alishanensis</name>
    <dbReference type="NCBI Taxonomy" id="1303817"/>
    <lineage>
        <taxon>Bacteria</taxon>
        <taxon>Bacillati</taxon>
        <taxon>Bacillota</taxon>
        <taxon>Bacilli</taxon>
        <taxon>Lactobacillales</taxon>
        <taxon>Enterococcaceae</taxon>
        <taxon>Enterococcus</taxon>
    </lineage>
</organism>